<comment type="subcellular location">
    <subcellularLocation>
        <location evidence="2">Mitochondrion matrix</location>
    </subcellularLocation>
</comment>
<accession>A0A6J3KBY7</accession>
<keyword evidence="5" id="KW-0540">Nuclease</keyword>
<dbReference type="PANTHER" id="PTHR12121">
    <property type="entry name" value="CARBON CATABOLITE REPRESSOR PROTEIN 4"/>
    <property type="match status" value="1"/>
</dbReference>
<name>A0A6J3KBY7_9HYME</name>
<keyword evidence="8" id="KW-0269">Exonuclease</keyword>
<reference evidence="17" key="1">
    <citation type="submission" date="2025-08" db="UniProtKB">
        <authorList>
            <consortium name="RefSeq"/>
        </authorList>
    </citation>
    <scope>IDENTIFICATION</scope>
    <source>
        <tissue evidence="17">Muscle</tissue>
    </source>
</reference>
<feature type="domain" description="Endonuclease/exonuclease/phosphatase" evidence="14">
    <location>
        <begin position="284"/>
        <end position="586"/>
    </location>
</feature>
<evidence type="ECO:0000313" key="16">
    <source>
        <dbReference type="Proteomes" id="UP000504631"/>
    </source>
</evidence>
<dbReference type="KEGG" id="bvk:117233987"/>
<evidence type="ECO:0000256" key="7">
    <source>
        <dbReference type="ARBA" id="ARBA00022801"/>
    </source>
</evidence>
<evidence type="ECO:0000256" key="4">
    <source>
        <dbReference type="ARBA" id="ARBA00022664"/>
    </source>
</evidence>
<dbReference type="Gene3D" id="3.60.10.10">
    <property type="entry name" value="Endonuclease/exonuclease/phosphatase"/>
    <property type="match status" value="1"/>
</dbReference>
<dbReference type="GO" id="GO:0046872">
    <property type="term" value="F:metal ion binding"/>
    <property type="evidence" value="ECO:0007669"/>
    <property type="project" value="UniProtKB-KW"/>
</dbReference>
<dbReference type="GO" id="GO:0006397">
    <property type="term" value="P:mRNA processing"/>
    <property type="evidence" value="ECO:0007669"/>
    <property type="project" value="UniProtKB-KW"/>
</dbReference>
<dbReference type="SUPFAM" id="SSF56219">
    <property type="entry name" value="DNase I-like"/>
    <property type="match status" value="1"/>
</dbReference>
<dbReference type="GeneID" id="117233987"/>
<evidence type="ECO:0000256" key="2">
    <source>
        <dbReference type="ARBA" id="ARBA00004305"/>
    </source>
</evidence>
<dbReference type="Pfam" id="PF03372">
    <property type="entry name" value="Exo_endo_phos"/>
    <property type="match status" value="1"/>
</dbReference>
<evidence type="ECO:0000259" key="14">
    <source>
        <dbReference type="Pfam" id="PF03372"/>
    </source>
</evidence>
<dbReference type="InterPro" id="IPR050410">
    <property type="entry name" value="CCR4/nocturin_mRNA_transcr"/>
</dbReference>
<proteinExistence type="predicted"/>
<keyword evidence="11" id="KW-0496">Mitochondrion</keyword>
<keyword evidence="4" id="KW-0507">mRNA processing</keyword>
<dbReference type="PANTHER" id="PTHR12121:SF37">
    <property type="entry name" value="2',5'-PHOSPHODIESTERASE 12"/>
    <property type="match status" value="1"/>
</dbReference>
<dbReference type="GO" id="GO:0004535">
    <property type="term" value="F:poly(A)-specific ribonuclease activity"/>
    <property type="evidence" value="ECO:0007669"/>
    <property type="project" value="UniProtKB-ARBA"/>
</dbReference>
<sequence length="597" mass="68963">MSILNHILHLRYLTPFLPISTIQQQFLKNSSQLVTQLNMNEAILLHEEGSKNFKMSFRYINSELNVDRQFNFQRHVDESINNFVQRINRNITVYLKENIYRRLKKQNKCVTPVESLKSDVEDNIKFLRNDSVLNGDLTCQTILNNVSDIKLVIFDKEYILRQNVPSITTLELPSSILIDFPVYPSKFEGTNIDKSKSIFNWYKNEKNKWIHVGEGFLYVPRSSDLGCRLKISCIPKNNVESGPLTEIASNNIVEIGPGLCLFNTRHAFTKDKLSGKSFRVTSYNILANVYSETSVSKETLYPYCPYYALSMDYRKLLILKELIGYNSDIICLQEVDSSVYENDLQMSLSILNYRSIYNLKNDLREGLAIFYNQDRFDQLSCDYKVIAQNTDLDEFNTVWTQIQNSRVKQTFLNRNTIIQTITLRSKENPEILIVGNTHLYFRATADHIRLLQAYYGLSYLRTFAKKVKEENPECNVSILYCGDFNSVPESGVYQLITQTYIPEDHADWKSDAEEHVQNVSIKHDMNLSSACGTPEYTNYTATFSGCLDYIFYQTDYLTVEQVIPLPSKEELSAYTGLPSIVSPSDHISLCVDLKWSK</sequence>
<comment type="cofactor">
    <cofactor evidence="1">
        <name>Mg(2+)</name>
        <dbReference type="ChEBI" id="CHEBI:18420"/>
    </cofactor>
</comment>
<dbReference type="InterPro" id="IPR005135">
    <property type="entry name" value="Endo/exonuclease/phosphatase"/>
</dbReference>
<keyword evidence="10" id="KW-0809">Transit peptide</keyword>
<dbReference type="GO" id="GO:0005759">
    <property type="term" value="C:mitochondrial matrix"/>
    <property type="evidence" value="ECO:0007669"/>
    <property type="project" value="UniProtKB-SubCell"/>
</dbReference>
<keyword evidence="7" id="KW-0378">Hydrolase</keyword>
<evidence type="ECO:0000256" key="12">
    <source>
        <dbReference type="ARBA" id="ARBA00072755"/>
    </source>
</evidence>
<dbReference type="Proteomes" id="UP000504631">
    <property type="component" value="Unplaced"/>
</dbReference>
<evidence type="ECO:0000256" key="10">
    <source>
        <dbReference type="ARBA" id="ARBA00022946"/>
    </source>
</evidence>
<dbReference type="FunFam" id="3.60.10.10:FF:000018">
    <property type="entry name" value="2',5'-phosphodiesterase 12"/>
    <property type="match status" value="1"/>
</dbReference>
<keyword evidence="16" id="KW-1185">Reference proteome</keyword>
<evidence type="ECO:0000256" key="8">
    <source>
        <dbReference type="ARBA" id="ARBA00022839"/>
    </source>
</evidence>
<evidence type="ECO:0000256" key="3">
    <source>
        <dbReference type="ARBA" id="ARBA00022553"/>
    </source>
</evidence>
<dbReference type="AlphaFoldDB" id="A0A6J3KBY7"/>
<organism evidence="16 17">
    <name type="scientific">Bombus vosnesenskii</name>
    <dbReference type="NCBI Taxonomy" id="207650"/>
    <lineage>
        <taxon>Eukaryota</taxon>
        <taxon>Metazoa</taxon>
        <taxon>Ecdysozoa</taxon>
        <taxon>Arthropoda</taxon>
        <taxon>Hexapoda</taxon>
        <taxon>Insecta</taxon>
        <taxon>Pterygota</taxon>
        <taxon>Neoptera</taxon>
        <taxon>Endopterygota</taxon>
        <taxon>Hymenoptera</taxon>
        <taxon>Apocrita</taxon>
        <taxon>Aculeata</taxon>
        <taxon>Apoidea</taxon>
        <taxon>Anthophila</taxon>
        <taxon>Apidae</taxon>
        <taxon>Bombus</taxon>
        <taxon>Pyrobombus</taxon>
    </lineage>
</organism>
<evidence type="ECO:0000256" key="11">
    <source>
        <dbReference type="ARBA" id="ARBA00023128"/>
    </source>
</evidence>
<dbReference type="Pfam" id="PF21171">
    <property type="entry name" value="PDE12-like_N"/>
    <property type="match status" value="1"/>
</dbReference>
<keyword evidence="9" id="KW-0460">Magnesium</keyword>
<keyword evidence="6" id="KW-0479">Metal-binding</keyword>
<keyword evidence="3" id="KW-0597">Phosphoprotein</keyword>
<evidence type="ECO:0000256" key="9">
    <source>
        <dbReference type="ARBA" id="ARBA00022842"/>
    </source>
</evidence>
<dbReference type="RefSeq" id="XP_033350648.1">
    <property type="nucleotide sequence ID" value="XM_033494757.1"/>
</dbReference>
<evidence type="ECO:0000256" key="13">
    <source>
        <dbReference type="ARBA" id="ARBA00083541"/>
    </source>
</evidence>
<evidence type="ECO:0000256" key="5">
    <source>
        <dbReference type="ARBA" id="ARBA00022722"/>
    </source>
</evidence>
<protein>
    <recommendedName>
        <fullName evidence="12">2',5'-phosphodiesterase 12</fullName>
    </recommendedName>
    <alternativeName>
        <fullName evidence="13">Mitochondrial deadenylase</fullName>
    </alternativeName>
</protein>
<dbReference type="InterPro" id="IPR048821">
    <property type="entry name" value="PDE12-like_N"/>
</dbReference>
<evidence type="ECO:0000313" key="17">
    <source>
        <dbReference type="RefSeq" id="XP_033350648.1"/>
    </source>
</evidence>
<feature type="domain" description="2',5'-phosphodiesterase 12-like N-terminal" evidence="15">
    <location>
        <begin position="165"/>
        <end position="254"/>
    </location>
</feature>
<evidence type="ECO:0000259" key="15">
    <source>
        <dbReference type="Pfam" id="PF21171"/>
    </source>
</evidence>
<evidence type="ECO:0000256" key="1">
    <source>
        <dbReference type="ARBA" id="ARBA00001946"/>
    </source>
</evidence>
<dbReference type="GO" id="GO:0000288">
    <property type="term" value="P:nuclear-transcribed mRNA catabolic process, deadenylation-dependent decay"/>
    <property type="evidence" value="ECO:0007669"/>
    <property type="project" value="TreeGrafter"/>
</dbReference>
<dbReference type="InterPro" id="IPR036691">
    <property type="entry name" value="Endo/exonu/phosph_ase_sf"/>
</dbReference>
<evidence type="ECO:0000256" key="6">
    <source>
        <dbReference type="ARBA" id="ARBA00022723"/>
    </source>
</evidence>
<gene>
    <name evidence="17" type="primary">LOC117233987</name>
</gene>